<name>A0ABR3FEJ5_9AGAR</name>
<proteinExistence type="predicted"/>
<evidence type="ECO:0000259" key="2">
    <source>
        <dbReference type="Pfam" id="PF21666"/>
    </source>
</evidence>
<comment type="caution">
    <text evidence="3">The sequence shown here is derived from an EMBL/GenBank/DDBJ whole genome shotgun (WGS) entry which is preliminary data.</text>
</comment>
<keyword evidence="4" id="KW-1185">Reference proteome</keyword>
<evidence type="ECO:0000259" key="1">
    <source>
        <dbReference type="Pfam" id="PF14033"/>
    </source>
</evidence>
<dbReference type="EMBL" id="JBAHYK010000471">
    <property type="protein sequence ID" value="KAL0573725.1"/>
    <property type="molecule type" value="Genomic_DNA"/>
</dbReference>
<dbReference type="PANTHER" id="PTHR33119:SF1">
    <property type="entry name" value="FE2OG DIOXYGENASE DOMAIN-CONTAINING PROTEIN"/>
    <property type="match status" value="1"/>
</dbReference>
<feature type="domain" description="DUF4246" evidence="1">
    <location>
        <begin position="102"/>
        <end position="150"/>
    </location>
</feature>
<sequence>MRFSDTIVQPEEIKLPGFGRPVNTIPERCLVGWDPMKSKRLCFPNAITQWSAANIPVREQTMIAMINEITDKPEWDRKVNDETIVAKWRSEALGKEEVDFTEEMFDYCIAELRDKATRFSETGRVTVLDSEAAVVKSDTAIPIALAEQLKA</sequence>
<evidence type="ECO:0000313" key="4">
    <source>
        <dbReference type="Proteomes" id="UP001465976"/>
    </source>
</evidence>
<protein>
    <submittedName>
        <fullName evidence="3">Uncharacterized protein</fullName>
    </submittedName>
</protein>
<dbReference type="InterPro" id="IPR049192">
    <property type="entry name" value="DUF4246_C"/>
</dbReference>
<dbReference type="Pfam" id="PF21666">
    <property type="entry name" value="DUF4246_N"/>
    <property type="match status" value="1"/>
</dbReference>
<dbReference type="PANTHER" id="PTHR33119">
    <property type="entry name" value="IFI3P"/>
    <property type="match status" value="1"/>
</dbReference>
<evidence type="ECO:0000313" key="3">
    <source>
        <dbReference type="EMBL" id="KAL0573725.1"/>
    </source>
</evidence>
<dbReference type="InterPro" id="IPR025340">
    <property type="entry name" value="DUF4246"/>
</dbReference>
<feature type="domain" description="DUF4246" evidence="2">
    <location>
        <begin position="15"/>
        <end position="91"/>
    </location>
</feature>
<dbReference type="Proteomes" id="UP001465976">
    <property type="component" value="Unassembled WGS sequence"/>
</dbReference>
<organism evidence="3 4">
    <name type="scientific">Marasmius crinis-equi</name>
    <dbReference type="NCBI Taxonomy" id="585013"/>
    <lineage>
        <taxon>Eukaryota</taxon>
        <taxon>Fungi</taxon>
        <taxon>Dikarya</taxon>
        <taxon>Basidiomycota</taxon>
        <taxon>Agaricomycotina</taxon>
        <taxon>Agaricomycetes</taxon>
        <taxon>Agaricomycetidae</taxon>
        <taxon>Agaricales</taxon>
        <taxon>Marasmiineae</taxon>
        <taxon>Marasmiaceae</taxon>
        <taxon>Marasmius</taxon>
    </lineage>
</organism>
<reference evidence="3 4" key="1">
    <citation type="submission" date="2024-02" db="EMBL/GenBank/DDBJ databases">
        <title>A draft genome for the cacao thread blight pathogen Marasmius crinis-equi.</title>
        <authorList>
            <person name="Cohen S.P."/>
            <person name="Baruah I.K."/>
            <person name="Amoako-Attah I."/>
            <person name="Bukari Y."/>
            <person name="Meinhardt L.W."/>
            <person name="Bailey B.A."/>
        </authorList>
    </citation>
    <scope>NUCLEOTIDE SEQUENCE [LARGE SCALE GENOMIC DNA]</scope>
    <source>
        <strain evidence="3 4">GH-76</strain>
    </source>
</reference>
<gene>
    <name evidence="3" type="ORF">V5O48_008221</name>
</gene>
<accession>A0ABR3FEJ5</accession>
<dbReference type="Pfam" id="PF14033">
    <property type="entry name" value="DUF4246"/>
    <property type="match status" value="1"/>
</dbReference>
<dbReference type="InterPro" id="IPR049207">
    <property type="entry name" value="DUF4246_N"/>
</dbReference>
<feature type="non-terminal residue" evidence="3">
    <location>
        <position position="151"/>
    </location>
</feature>